<dbReference type="AlphaFoldDB" id="A0A409YYG3"/>
<evidence type="ECO:0008006" key="3">
    <source>
        <dbReference type="Google" id="ProtNLM"/>
    </source>
</evidence>
<organism evidence="1 2">
    <name type="scientific">Panaeolus cyanescens</name>
    <dbReference type="NCBI Taxonomy" id="181874"/>
    <lineage>
        <taxon>Eukaryota</taxon>
        <taxon>Fungi</taxon>
        <taxon>Dikarya</taxon>
        <taxon>Basidiomycota</taxon>
        <taxon>Agaricomycotina</taxon>
        <taxon>Agaricomycetes</taxon>
        <taxon>Agaricomycetidae</taxon>
        <taxon>Agaricales</taxon>
        <taxon>Agaricineae</taxon>
        <taxon>Galeropsidaceae</taxon>
        <taxon>Panaeolus</taxon>
    </lineage>
</organism>
<dbReference type="OrthoDB" id="2788229at2759"/>
<gene>
    <name evidence="1" type="ORF">CVT24_002689</name>
</gene>
<evidence type="ECO:0000313" key="1">
    <source>
        <dbReference type="EMBL" id="PPR07998.1"/>
    </source>
</evidence>
<sequence>MYDAPQEIIDQVIGFLQDDRKHLLVARRVCHSWNISSRVHLFNHLDLRVPDQIPERRTSCKPHSKHLSDNCSNPTITGLERFKRLLELLDTSHDVAFSARHIVLGNTGLISPEARDIYDVLIPALLSKVRRITSLQLSRMRWADVSSPMLECIANILESPHLHHLDIWNCELPNAEAFTRILSMPRSLQSLRVSQIHFKQPFNHSISSNTLTNLNVTDKPSSLRILDIETTNLTPLLEAFIASSQSQHCIKIDNVERLSIKHIRDESSVRAFLKAVGGAVEHLELKASASWDSTHNPNPHRPIELEHLPSLRSLHLLGVQWVGRLSSANRIASIFSNIPQISQNQYNQGPTTIPIPIPPSRCQSNPHFCQHPHHHHHHHLDHYPHPLEHLHISITALPMRQSIGHYDQWLALDNALSHPAFSSLQSVTIHVYLQAVWEKGFDRTKFIAQFPKLSEQGKITVDFIIPSYSYS</sequence>
<keyword evidence="2" id="KW-1185">Reference proteome</keyword>
<proteinExistence type="predicted"/>
<protein>
    <recommendedName>
        <fullName evidence="3">F-box domain-containing protein</fullName>
    </recommendedName>
</protein>
<name>A0A409YYG3_9AGAR</name>
<dbReference type="InParanoid" id="A0A409YYG3"/>
<accession>A0A409YYG3</accession>
<dbReference type="InterPro" id="IPR032675">
    <property type="entry name" value="LRR_dom_sf"/>
</dbReference>
<dbReference type="SUPFAM" id="SSF52047">
    <property type="entry name" value="RNI-like"/>
    <property type="match status" value="1"/>
</dbReference>
<dbReference type="Proteomes" id="UP000284842">
    <property type="component" value="Unassembled WGS sequence"/>
</dbReference>
<evidence type="ECO:0000313" key="2">
    <source>
        <dbReference type="Proteomes" id="UP000284842"/>
    </source>
</evidence>
<reference evidence="1 2" key="1">
    <citation type="journal article" date="2018" name="Evol. Lett.">
        <title>Horizontal gene cluster transfer increased hallucinogenic mushroom diversity.</title>
        <authorList>
            <person name="Reynolds H.T."/>
            <person name="Vijayakumar V."/>
            <person name="Gluck-Thaler E."/>
            <person name="Korotkin H.B."/>
            <person name="Matheny P.B."/>
            <person name="Slot J.C."/>
        </authorList>
    </citation>
    <scope>NUCLEOTIDE SEQUENCE [LARGE SCALE GENOMIC DNA]</scope>
    <source>
        <strain evidence="1 2">2629</strain>
    </source>
</reference>
<dbReference type="Gene3D" id="3.80.10.10">
    <property type="entry name" value="Ribonuclease Inhibitor"/>
    <property type="match status" value="1"/>
</dbReference>
<comment type="caution">
    <text evidence="1">The sequence shown here is derived from an EMBL/GenBank/DDBJ whole genome shotgun (WGS) entry which is preliminary data.</text>
</comment>
<dbReference type="EMBL" id="NHTK01000200">
    <property type="protein sequence ID" value="PPR07998.1"/>
    <property type="molecule type" value="Genomic_DNA"/>
</dbReference>